<evidence type="ECO:0000256" key="2">
    <source>
        <dbReference type="SAM" id="SignalP"/>
    </source>
</evidence>
<gene>
    <name evidence="4" type="ORF">J34TS1_60810</name>
</gene>
<dbReference type="InterPro" id="IPR050902">
    <property type="entry name" value="ABC_Transporter_SBP"/>
</dbReference>
<dbReference type="Pfam" id="PF01497">
    <property type="entry name" value="Peripla_BP_2"/>
    <property type="match status" value="1"/>
</dbReference>
<name>A0A919YIJ4_9BACL</name>
<reference evidence="4 5" key="1">
    <citation type="submission" date="2021-03" db="EMBL/GenBank/DDBJ databases">
        <title>Antimicrobial resistance genes in bacteria isolated from Japanese honey, and their potential for conferring macrolide and lincosamide resistance in the American foulbrood pathogen Paenibacillus larvae.</title>
        <authorList>
            <person name="Okamoto M."/>
            <person name="Kumagai M."/>
            <person name="Kanamori H."/>
            <person name="Takamatsu D."/>
        </authorList>
    </citation>
    <scope>NUCLEOTIDE SEQUENCE [LARGE SCALE GENOMIC DNA]</scope>
    <source>
        <strain evidence="4 5">J34TS1</strain>
    </source>
</reference>
<evidence type="ECO:0000313" key="5">
    <source>
        <dbReference type="Proteomes" id="UP000682811"/>
    </source>
</evidence>
<comment type="caution">
    <text evidence="4">The sequence shown here is derived from an EMBL/GenBank/DDBJ whole genome shotgun (WGS) entry which is preliminary data.</text>
</comment>
<comment type="similarity">
    <text evidence="1">Belongs to the bacterial solute-binding protein 8 family.</text>
</comment>
<dbReference type="Proteomes" id="UP000682811">
    <property type="component" value="Unassembled WGS sequence"/>
</dbReference>
<dbReference type="RefSeq" id="WP_194230357.1">
    <property type="nucleotide sequence ID" value="NZ_AP025343.1"/>
</dbReference>
<dbReference type="EMBL" id="BORT01000049">
    <property type="protein sequence ID" value="GIO51316.1"/>
    <property type="molecule type" value="Genomic_DNA"/>
</dbReference>
<protein>
    <submittedName>
        <fullName evidence="4">ABC transporter substrate-binding protein</fullName>
    </submittedName>
</protein>
<dbReference type="PANTHER" id="PTHR30535">
    <property type="entry name" value="VITAMIN B12-BINDING PROTEIN"/>
    <property type="match status" value="1"/>
</dbReference>
<evidence type="ECO:0000259" key="3">
    <source>
        <dbReference type="PROSITE" id="PS50983"/>
    </source>
</evidence>
<proteinExistence type="inferred from homology"/>
<keyword evidence="5" id="KW-1185">Reference proteome</keyword>
<dbReference type="Gene3D" id="3.40.50.1980">
    <property type="entry name" value="Nitrogenase molybdenum iron protein domain"/>
    <property type="match status" value="2"/>
</dbReference>
<dbReference type="AlphaFoldDB" id="A0A919YIJ4"/>
<evidence type="ECO:0000313" key="4">
    <source>
        <dbReference type="EMBL" id="GIO51316.1"/>
    </source>
</evidence>
<evidence type="ECO:0000256" key="1">
    <source>
        <dbReference type="ARBA" id="ARBA00008814"/>
    </source>
</evidence>
<dbReference type="PANTHER" id="PTHR30535:SF34">
    <property type="entry name" value="MOLYBDATE-BINDING PROTEIN MOLA"/>
    <property type="match status" value="1"/>
</dbReference>
<keyword evidence="2" id="KW-0732">Signal</keyword>
<feature type="chain" id="PRO_5039290694" evidence="2">
    <location>
        <begin position="27"/>
        <end position="340"/>
    </location>
</feature>
<dbReference type="PROSITE" id="PS51257">
    <property type="entry name" value="PROKAR_LIPOPROTEIN"/>
    <property type="match status" value="1"/>
</dbReference>
<dbReference type="SUPFAM" id="SSF53807">
    <property type="entry name" value="Helical backbone' metal receptor"/>
    <property type="match status" value="1"/>
</dbReference>
<dbReference type="PROSITE" id="PS50983">
    <property type="entry name" value="FE_B12_PBP"/>
    <property type="match status" value="1"/>
</dbReference>
<sequence length="340" mass="36553">MHLSSRTPKKQYKMCAMLLAAAVWIAGCGNEKQTAADSGSENSVPASSQNNAASYPKTISVAGKDVTIPKKPEKIAAISLDSADAALELVDPERMALVSTSITNSSLAYRTAEGEKVKNKIAGATSLDPEQVLSSNADLLIMTKLHDKEKEANAILEQSGIPIITLESWSTLESVMNNIMVIGQAVGEEAKAESIVADMQTKLEKTTKAIEGASRPSVLVVSPLGPGTGPYLIGSSNISYDLVRLAGAEHAAENLGLKRTTKASIEQIIKADPEYILLVEWQAGKTDDMNEIMQTPGWSTLKAVKNNHVLSMPAKKLLNPNRYNVDTLEEIAKWLHPDKF</sequence>
<dbReference type="InterPro" id="IPR002491">
    <property type="entry name" value="ABC_transptr_periplasmic_BD"/>
</dbReference>
<feature type="domain" description="Fe/B12 periplasmic-binding" evidence="3">
    <location>
        <begin position="74"/>
        <end position="339"/>
    </location>
</feature>
<feature type="signal peptide" evidence="2">
    <location>
        <begin position="1"/>
        <end position="26"/>
    </location>
</feature>
<accession>A0A919YIJ4</accession>
<organism evidence="4 5">
    <name type="scientific">Paenibacillus azoreducens</name>
    <dbReference type="NCBI Taxonomy" id="116718"/>
    <lineage>
        <taxon>Bacteria</taxon>
        <taxon>Bacillati</taxon>
        <taxon>Bacillota</taxon>
        <taxon>Bacilli</taxon>
        <taxon>Bacillales</taxon>
        <taxon>Paenibacillaceae</taxon>
        <taxon>Paenibacillus</taxon>
    </lineage>
</organism>